<accession>A0A817PB31</accession>
<dbReference type="GO" id="GO:0016887">
    <property type="term" value="F:ATP hydrolysis activity"/>
    <property type="evidence" value="ECO:0007669"/>
    <property type="project" value="InterPro"/>
</dbReference>
<dbReference type="InterPro" id="IPR027417">
    <property type="entry name" value="P-loop_NTPase"/>
</dbReference>
<dbReference type="EMBL" id="CAJNXB010001288">
    <property type="protein sequence ID" value="CAF3154423.1"/>
    <property type="molecule type" value="Genomic_DNA"/>
</dbReference>
<dbReference type="Gene3D" id="3.40.50.300">
    <property type="entry name" value="P-loop containing nucleotide triphosphate hydrolases"/>
    <property type="match status" value="1"/>
</dbReference>
<reference evidence="2" key="1">
    <citation type="submission" date="2021-02" db="EMBL/GenBank/DDBJ databases">
        <authorList>
            <person name="Nowell W R."/>
        </authorList>
    </citation>
    <scope>NUCLEOTIDE SEQUENCE</scope>
</reference>
<evidence type="ECO:0000256" key="1">
    <source>
        <dbReference type="SAM" id="MobiDB-lite"/>
    </source>
</evidence>
<dbReference type="OrthoDB" id="2400221at2759"/>
<name>A0A817PB31_9BILA</name>
<feature type="region of interest" description="Disordered" evidence="1">
    <location>
        <begin position="2460"/>
        <end position="2486"/>
    </location>
</feature>
<proteinExistence type="predicted"/>
<dbReference type="GO" id="GO:0004842">
    <property type="term" value="F:ubiquitin-protein transferase activity"/>
    <property type="evidence" value="ECO:0007669"/>
    <property type="project" value="InterPro"/>
</dbReference>
<organism evidence="2 3">
    <name type="scientific">Rotaria socialis</name>
    <dbReference type="NCBI Taxonomy" id="392032"/>
    <lineage>
        <taxon>Eukaryota</taxon>
        <taxon>Metazoa</taxon>
        <taxon>Spiralia</taxon>
        <taxon>Gnathifera</taxon>
        <taxon>Rotifera</taxon>
        <taxon>Eurotatoria</taxon>
        <taxon>Bdelloidea</taxon>
        <taxon>Philodinida</taxon>
        <taxon>Philodinidae</taxon>
        <taxon>Rotaria</taxon>
    </lineage>
</organism>
<comment type="caution">
    <text evidence="2">The sequence shown here is derived from an EMBL/GenBank/DDBJ whole genome shotgun (WGS) entry which is preliminary data.</text>
</comment>
<dbReference type="SUPFAM" id="SSF52540">
    <property type="entry name" value="P-loop containing nucleoside triphosphate hydrolases"/>
    <property type="match status" value="1"/>
</dbReference>
<protein>
    <submittedName>
        <fullName evidence="2">Uncharacterized protein</fullName>
    </submittedName>
</protein>
<dbReference type="PANTHER" id="PTHR22605:SF1">
    <property type="entry name" value="RZ-TYPE DOMAIN-CONTAINING PROTEIN"/>
    <property type="match status" value="1"/>
</dbReference>
<evidence type="ECO:0000313" key="2">
    <source>
        <dbReference type="EMBL" id="CAF3154423.1"/>
    </source>
</evidence>
<dbReference type="Proteomes" id="UP000663825">
    <property type="component" value="Unassembled WGS sequence"/>
</dbReference>
<feature type="compositionally biased region" description="Polar residues" evidence="1">
    <location>
        <begin position="2460"/>
        <end position="2471"/>
    </location>
</feature>
<dbReference type="PANTHER" id="PTHR22605">
    <property type="entry name" value="RZ-TYPE DOMAIN-CONTAINING PROTEIN"/>
    <property type="match status" value="1"/>
</dbReference>
<sequence>MVCYYFRLHSDELKDAYVKKIHTIVVENNPELDKTPNYLISCILHREQKWLINDRMEVPPNTAKNRALRDNIFVLLACIVNRIPLFLCGKPGSSKSSAVQILISNLKGKKSTDSYFQTLPELVAVSFQGSQNCTSESIIKVFKRALKYVGVRNDSEILPVIVFDEIGLAELSPHNPLKVLHAELEVDDCKYGFVGISNWRLDASKMNRALYLSTPDPDVADLQLTGVNIAQSMQQQIGGSAAPIDLLVIDSLAKAYYDLYVHLKESQREYENYFGLRDYYSLIKGIIRDSIIVKDKDKLYGIIRKQLKINFDGAYDGSQYLWEQFCNYINRRNIIAQYKCPPFNYLLDQTLRTRSGRYLMLIADNDSAIDYVERYINVHQQRQKNVVRTIVGSSFPGDHSSGNVYAEDYNYRVLMDIILYAETPITLIMRQMGHLYDNLYDLFNQNFAVSAQKKYCRIALGALYHPRCLIHDAFYCIVFIHKRDLDQCDPPFLNRFEKHTIDIQTLIHERHWLLSRQLYGWLENCLPNNLGSNFPLLQHLFVDYSQDQLCSLVIDACEQLNISTDDENTPEKNLQLINYCQEKLLRAASFDLPLTLSTQTSSECQNLIQQYYEMRQLITFGRFIKQSLENSDPSLRVIYTYTQIYHTIDNLPANIEEVKLSAFRTELELTRKIKRHYQTSTNIRLLLIRVDYHDEHQHFLSLKHIIQNEYIQSSNQSVWLIFHLQRNLLNQITNDVLFGGWLVDMIDDLNDRELIPKHILDNPSYNDLACQPEYRLSECRFDGDNHLCSSKFNLFDTIFDEVVDRCLSKFRYINFRKTDEENISERRSMLLQRIIEHRINSTSNGLHLRSIIIENLMILIKKCPPPDKTRFVDWRHDILTNVVTIASSRSFYDAFQVTISLFYEAYLSLLLAHLEKYQFFDAYFFLANNHDEIMRNYLSKLWIDSLKASLEAIDMTTMNLDVIDISLVFGLRLPCAAIEYENIRNIRKKLEESDQPFSSDHNNYDLSHLAQIYKSDDEDDKLLQIIFNEKPWFQLYFHDQIAMHLAEFKIQLSTDFVFDLISNNPKQTIKQHKQLFLVEYVELTEILRLFEISLKLVSEEIPLNIIKKQLIKAPHDAIESSEFHTLALVNNETFYQIPPRKTTLDKQFIFEREGDPMIETGLMNLIELILSPLVIQHAMNIQEITTTYSLIAQGIHDLDSYKVNNLKKLRSFISLIRCLITLLPSNALNILKDVCKSNFDAKFDSCSSIHYFITQLQERIKREQSPVDETAIHRALVKLELDFLKDLLADDINSYGEILALINDPQNDLWFYSAKIFTVIDNTINLTKILKDNHGIHPSKKEYQQLSQSLKIPQICTSKIERLMVNRLHMHFMLSAQGTEIDQQLTDEYEYFIKNFGNIQDIDQLDGVQKISLIAWIKYYAQMYAFALYNESKEDNVLADINQFLTADKTPLGMTIKLFIIKQMLNMCKPMPDNIHDIYEYRNIYWMKSFFQSSQDQQVGHAHQNIIIPMPLFQCHEQYERIQKVLASKDRDKQLTNIIGECNHSQKLSYAFLCWFIEYYSRFTEPHVAKDSEFIRTIEREFSSDLIKSFTPLGHRFLIDLCSNFSEKSYFRLHSKMASDEIHRRLLALNIVAVFISARSYSTITLLGNFLFNRQRQMPTSYVQHLSSICLPGLTTSNIIASQMMYVRTRVQERLDQDAYSVEYGKFIFQCSEECPWMFFFEECGAPVVKSVCSLCQKAIGAEKYNALIARDPPQLRIPIPEAFKKIDEYIKKENEATRLGYHTVKDTNESCLGDKPNHLDRPVSFRFIHFLTHGLLHFLHDRNYLTDDDLKQHLKLPTTNHFQDHFEKDYDLLCQSSTDHNSCYIWLYKLLNHLIDDQFIEKGQLNANENVIRIEKLIEKNLIFKHIDSIENEITEYKQIYATFIQKQKSLESFIDELFEDEQRYPLLNFFNVTTFHTSNPLDEFILKIQNLPYADKTYPVTTYLLKRLDDCMNIHYLYSIVVFINYLIEKFNHRIKRTDAMNIKISYYLTQDADRDITGKLFDDFLDAWYALTLEEVRYGCQTFKFKRDLPKEKYAENTSMAMLLLTSSRDDTMILPACLKTIADLQNEIFNYFHNTIETTARTKRKRVPLQSIRLEHVLSLDRNFLSRKLIDDSLVLNYQYGKSKDIIYDYEEIEITLRNMISKLVLIDTDKLNLLTYQFELYGNEASLINEVRARIEQEPLASDDRTRLSRLIKTMNPDDILHYLGSLDNIFTYIRTLAAERLRKDMTVQLFIEKFIRSKSRLNDSILRWTDFSAVQLRYIIDFYEMFEEIAFDQVLRVYIKKELAEEAFNPQDRKRIIEAFCRATFEENKITEKLKSIDIWIAMLKRLIVRILNANISLDVPLQIYLERTDLWSNGINYEDLAMFEVEDIILLQHTYVILTGLENKKKAANQSQQPEIKSKVQTGEGLRKKVNTWYPQTATATTSTKEIRGKKTSGNKGHS</sequence>
<gene>
    <name evidence="2" type="ORF">TIS948_LOCUS9896</name>
</gene>
<evidence type="ECO:0000313" key="3">
    <source>
        <dbReference type="Proteomes" id="UP000663825"/>
    </source>
</evidence>
<dbReference type="InterPro" id="IPR031248">
    <property type="entry name" value="RNF213"/>
</dbReference>
<feature type="compositionally biased region" description="Basic residues" evidence="1">
    <location>
        <begin position="2475"/>
        <end position="2486"/>
    </location>
</feature>